<feature type="transmembrane region" description="Helical" evidence="1">
    <location>
        <begin position="84"/>
        <end position="105"/>
    </location>
</feature>
<dbReference type="EMBL" id="KE356561">
    <property type="protein sequence ID" value="ERG95711.1"/>
    <property type="molecule type" value="Genomic_DNA"/>
</dbReference>
<dbReference type="Proteomes" id="UP000030710">
    <property type="component" value="Unassembled WGS sequence"/>
</dbReference>
<keyword evidence="1" id="KW-0812">Transmembrane</keyword>
<dbReference type="STRING" id="1238425.J07HQW2_02171"/>
<keyword evidence="1" id="KW-0472">Membrane</keyword>
<evidence type="ECO:0000313" key="2">
    <source>
        <dbReference type="EMBL" id="ERG95711.1"/>
    </source>
</evidence>
<gene>
    <name evidence="2" type="ORF">J07HQW2_02171</name>
</gene>
<evidence type="ECO:0000313" key="3">
    <source>
        <dbReference type="Proteomes" id="UP000030710"/>
    </source>
</evidence>
<name>U1PTK0_9EURY</name>
<feature type="transmembrane region" description="Helical" evidence="1">
    <location>
        <begin position="336"/>
        <end position="353"/>
    </location>
</feature>
<dbReference type="eggNOG" id="arCOG00568">
    <property type="taxonomic scope" value="Archaea"/>
</dbReference>
<feature type="transmembrane region" description="Helical" evidence="1">
    <location>
        <begin position="112"/>
        <end position="132"/>
    </location>
</feature>
<feature type="transmembrane region" description="Helical" evidence="1">
    <location>
        <begin position="285"/>
        <end position="303"/>
    </location>
</feature>
<feature type="transmembrane region" description="Helical" evidence="1">
    <location>
        <begin position="206"/>
        <end position="228"/>
    </location>
</feature>
<feature type="transmembrane region" description="Helical" evidence="1">
    <location>
        <begin position="53"/>
        <end position="72"/>
    </location>
</feature>
<dbReference type="RefSeq" id="WP_021055184.1">
    <property type="nucleotide sequence ID" value="NZ_KE356561.1"/>
</dbReference>
<dbReference type="HOGENOM" id="CLU_716901_0_0_2"/>
<protein>
    <submittedName>
        <fullName evidence="2">Uncharacterized protein</fullName>
    </submittedName>
</protein>
<proteinExistence type="predicted"/>
<keyword evidence="1" id="KW-1133">Transmembrane helix</keyword>
<feature type="transmembrane region" description="Helical" evidence="1">
    <location>
        <begin position="27"/>
        <end position="46"/>
    </location>
</feature>
<feature type="transmembrane region" description="Helical" evidence="1">
    <location>
        <begin position="182"/>
        <end position="200"/>
    </location>
</feature>
<reference evidence="2 3" key="1">
    <citation type="journal article" date="2013" name="PLoS ONE">
        <title>Assembly-driven community genomics of a hypersaline microbial ecosystem.</title>
        <authorList>
            <person name="Podell S."/>
            <person name="Ugalde J.A."/>
            <person name="Narasingarao P."/>
            <person name="Banfield J.F."/>
            <person name="Heidelberg K.B."/>
            <person name="Allen E.E."/>
        </authorList>
    </citation>
    <scope>NUCLEOTIDE SEQUENCE [LARGE SCALE GENOMIC DNA]</scope>
    <source>
        <strain evidence="3">J07HQW2</strain>
    </source>
</reference>
<accession>U1PTK0</accession>
<dbReference type="AlphaFoldDB" id="U1PTK0"/>
<organism evidence="2 3">
    <name type="scientific">Haloquadratum walsbyi J07HQW2</name>
    <dbReference type="NCBI Taxonomy" id="1238425"/>
    <lineage>
        <taxon>Archaea</taxon>
        <taxon>Methanobacteriati</taxon>
        <taxon>Methanobacteriota</taxon>
        <taxon>Stenosarchaea group</taxon>
        <taxon>Halobacteria</taxon>
        <taxon>Halobacteriales</taxon>
        <taxon>Haloferacaceae</taxon>
        <taxon>Haloquadratum</taxon>
    </lineage>
</organism>
<feature type="transmembrane region" description="Helical" evidence="1">
    <location>
        <begin position="152"/>
        <end position="170"/>
    </location>
</feature>
<feature type="transmembrane region" description="Helical" evidence="1">
    <location>
        <begin position="310"/>
        <end position="330"/>
    </location>
</feature>
<evidence type="ECO:0000256" key="1">
    <source>
        <dbReference type="SAM" id="Phobius"/>
    </source>
</evidence>
<feature type="transmembrane region" description="Helical" evidence="1">
    <location>
        <begin position="360"/>
        <end position="383"/>
    </location>
</feature>
<sequence>MSVREYWWTQLQSTLPSSLTDLRERHLLLFIIGLFAGVLLIEQLGVELSLLRPVIIVPILTFLPGLFIIRILDVERIDLTYTVLYSLGVSLMMWMLGGFVLNAFLPLVGVDRVFSVSVLGMAATIGLSGLFMLDRRYVDSSPLPLGLLSQMWNPWSLGLCILPFAAVLGARTVTRFGNNVPILAVLVIIAGIVVAGYAGLIPRRYLPLAIFVVAAALLLHNSVLNHVLAWDASKEKRLAQLVITNGVWDPTVGGKWMKNAMLRIVLLHPIYALLSDIPLTWEFKTVSPLLFAFAPVAAFKCYQVVVNRRLAFLSAFLPMSMFAFFTVLSVNSRTSGALLFLMLAGLTVTDSVIEYRNQRILFTLFLFGMIISHYAVSYIVLIASG</sequence>